<dbReference type="AlphaFoldDB" id="A0A9P7FS24"/>
<evidence type="ECO:0000313" key="2">
    <source>
        <dbReference type="EMBL" id="KAG5634132.1"/>
    </source>
</evidence>
<comment type="caution">
    <text evidence="2">The sequence shown here is derived from an EMBL/GenBank/DDBJ whole genome shotgun (WGS) entry which is preliminary data.</text>
</comment>
<protein>
    <submittedName>
        <fullName evidence="2">Uncharacterized protein</fullName>
    </submittedName>
</protein>
<dbReference type="EMBL" id="JABCKI010006617">
    <property type="protein sequence ID" value="KAG5634132.1"/>
    <property type="molecule type" value="Genomic_DNA"/>
</dbReference>
<keyword evidence="3" id="KW-1185">Reference proteome</keyword>
<dbReference type="Gene3D" id="1.10.510.10">
    <property type="entry name" value="Transferase(Phosphotransferase) domain 1"/>
    <property type="match status" value="1"/>
</dbReference>
<reference evidence="2" key="2">
    <citation type="submission" date="2021-10" db="EMBL/GenBank/DDBJ databases">
        <title>Phylogenomics reveals ancestral predisposition of the termite-cultivated fungus Termitomyces towards a domesticated lifestyle.</title>
        <authorList>
            <person name="Auxier B."/>
            <person name="Grum-Grzhimaylo A."/>
            <person name="Cardenas M.E."/>
            <person name="Lodge J.D."/>
            <person name="Laessoe T."/>
            <person name="Pedersen O."/>
            <person name="Smith M.E."/>
            <person name="Kuyper T.W."/>
            <person name="Franco-Molano E.A."/>
            <person name="Baroni T.J."/>
            <person name="Aanen D.K."/>
        </authorList>
    </citation>
    <scope>NUCLEOTIDE SEQUENCE</scope>
    <source>
        <strain evidence="2">D49</strain>
    </source>
</reference>
<gene>
    <name evidence="2" type="ORF">H0H81_003266</name>
</gene>
<sequence length="423" mass="47563">MPQYVIVNHPKRPNTRFVFVAIPESAKDHENLAMQKLVEWLKISLRPTYRGTLAFIHCFDTPKGNYEGPISPAKLISVGLDMNLAFIKKPGTITSPEWLQERGLPNTYNPKIYDLEDTQESAWRIIDNILEVCGETNAPEFRRKIVDVIPPLGPGYLSFQLLRRLWDWLVTTTIGAMQLQIPATRSALHGERETEAETHPMNIQLEPIISRIAQALKDKEERERLLSSQGSDAQALLDTFQLILNSRSTQISRLDLIIVTRNLISKTGLYPKKFCLEGVQSIAEMPVASGTHADVRRGVFENRVVCLKTIRVYQTSIYEMVLKELVVSKNIIAGVRPTLSNALKTQCAARGLTDEMWALMNECWHSQPSKRPTSTQILTHFATAQSSDNRPPGEWPGAHANSDMNSVPLTLEQLDTICGKAVN</sequence>
<dbReference type="OrthoDB" id="3058165at2759"/>
<dbReference type="Proteomes" id="UP000717328">
    <property type="component" value="Unassembled WGS sequence"/>
</dbReference>
<organism evidence="2 3">
    <name type="scientific">Sphagnurus paluster</name>
    <dbReference type="NCBI Taxonomy" id="117069"/>
    <lineage>
        <taxon>Eukaryota</taxon>
        <taxon>Fungi</taxon>
        <taxon>Dikarya</taxon>
        <taxon>Basidiomycota</taxon>
        <taxon>Agaricomycotina</taxon>
        <taxon>Agaricomycetes</taxon>
        <taxon>Agaricomycetidae</taxon>
        <taxon>Agaricales</taxon>
        <taxon>Tricholomatineae</taxon>
        <taxon>Lyophyllaceae</taxon>
        <taxon>Sphagnurus</taxon>
    </lineage>
</organism>
<reference evidence="2" key="1">
    <citation type="submission" date="2021-02" db="EMBL/GenBank/DDBJ databases">
        <authorList>
            <person name="Nieuwenhuis M."/>
            <person name="Van De Peppel L.J.J."/>
        </authorList>
    </citation>
    <scope>NUCLEOTIDE SEQUENCE</scope>
    <source>
        <strain evidence="2">D49</strain>
    </source>
</reference>
<evidence type="ECO:0000313" key="3">
    <source>
        <dbReference type="Proteomes" id="UP000717328"/>
    </source>
</evidence>
<evidence type="ECO:0000256" key="1">
    <source>
        <dbReference type="SAM" id="MobiDB-lite"/>
    </source>
</evidence>
<feature type="region of interest" description="Disordered" evidence="1">
    <location>
        <begin position="383"/>
        <end position="403"/>
    </location>
</feature>
<name>A0A9P7FS24_9AGAR</name>
<proteinExistence type="predicted"/>
<accession>A0A9P7FS24</accession>